<evidence type="ECO:0000313" key="3">
    <source>
        <dbReference type="Proteomes" id="UP001362999"/>
    </source>
</evidence>
<dbReference type="AlphaFoldDB" id="A0AAW0A281"/>
<gene>
    <name evidence="2" type="ORF">R3P38DRAFT_3219153</name>
</gene>
<evidence type="ECO:0000313" key="2">
    <source>
        <dbReference type="EMBL" id="KAK7000263.1"/>
    </source>
</evidence>
<evidence type="ECO:0000256" key="1">
    <source>
        <dbReference type="SAM" id="MobiDB-lite"/>
    </source>
</evidence>
<feature type="region of interest" description="Disordered" evidence="1">
    <location>
        <begin position="1"/>
        <end position="88"/>
    </location>
</feature>
<keyword evidence="3" id="KW-1185">Reference proteome</keyword>
<feature type="compositionally biased region" description="Basic and acidic residues" evidence="1">
    <location>
        <begin position="28"/>
        <end position="38"/>
    </location>
</feature>
<feature type="region of interest" description="Disordered" evidence="1">
    <location>
        <begin position="108"/>
        <end position="137"/>
    </location>
</feature>
<organism evidence="2 3">
    <name type="scientific">Favolaschia claudopus</name>
    <dbReference type="NCBI Taxonomy" id="2862362"/>
    <lineage>
        <taxon>Eukaryota</taxon>
        <taxon>Fungi</taxon>
        <taxon>Dikarya</taxon>
        <taxon>Basidiomycota</taxon>
        <taxon>Agaricomycotina</taxon>
        <taxon>Agaricomycetes</taxon>
        <taxon>Agaricomycetidae</taxon>
        <taxon>Agaricales</taxon>
        <taxon>Marasmiineae</taxon>
        <taxon>Mycenaceae</taxon>
        <taxon>Favolaschia</taxon>
    </lineage>
</organism>
<dbReference type="Proteomes" id="UP001362999">
    <property type="component" value="Unassembled WGS sequence"/>
</dbReference>
<evidence type="ECO:0008006" key="4">
    <source>
        <dbReference type="Google" id="ProtNLM"/>
    </source>
</evidence>
<feature type="compositionally biased region" description="Pro residues" evidence="1">
    <location>
        <begin position="766"/>
        <end position="787"/>
    </location>
</feature>
<name>A0AAW0A281_9AGAR</name>
<feature type="compositionally biased region" description="Acidic residues" evidence="1">
    <location>
        <begin position="61"/>
        <end position="74"/>
    </location>
</feature>
<reference evidence="2 3" key="1">
    <citation type="journal article" date="2024" name="J Genomics">
        <title>Draft genome sequencing and assembly of Favolaschia claudopus CIRM-BRFM 2984 isolated from oak limbs.</title>
        <authorList>
            <person name="Navarro D."/>
            <person name="Drula E."/>
            <person name="Chaduli D."/>
            <person name="Cazenave R."/>
            <person name="Ahrendt S."/>
            <person name="Wang J."/>
            <person name="Lipzen A."/>
            <person name="Daum C."/>
            <person name="Barry K."/>
            <person name="Grigoriev I.V."/>
            <person name="Favel A."/>
            <person name="Rosso M.N."/>
            <person name="Martin F."/>
        </authorList>
    </citation>
    <scope>NUCLEOTIDE SEQUENCE [LARGE SCALE GENOMIC DNA]</scope>
    <source>
        <strain evidence="2 3">CIRM-BRFM 2984</strain>
    </source>
</reference>
<feature type="region of interest" description="Disordered" evidence="1">
    <location>
        <begin position="764"/>
        <end position="792"/>
    </location>
</feature>
<accession>A0AAW0A281</accession>
<protein>
    <recommendedName>
        <fullName evidence="4">Chromatin elongation factor spt5</fullName>
    </recommendedName>
</protein>
<sequence length="970" mass="108303">MQCAPSSTLRSTTPSIDVPNAVPLFLADSREATPHDPYNEDSDAPPTKRRRFESLTPDRSDSEDEVDESEDEETLSLAQYKRSFTRSARRNPTEISVRRFFDLEAVVDREEHTSDEESEDDRDFLDDTEQQSTRLQPFVREPKTSVDGIGSLEDDLHALKQRAVRYRQQVRIELGDIGTRNEHADDGGLELVLALKARPRDIDSFRVARIEEFEGRAPACPPAPKIAATQNSDHHNARALVAYRAANHPPPPKRSVLPFWLELAAIEAKHTLEKGQWVRVGWGKFKGRLAFVINTNAIYLPGRKPPIFHLAKPRHTVQLVKPPTLEECRALDIYPHQALLRIASHEEFAPFASSHHVELRRLVGSARGPPLRPGDRVVVVTGRLRGQSGYLAGIHVSGVGATSKHIARVVPAYKGHYDPYIAEDGIFPEMQDLRRHLLDFSYVLSVGDRVHFVEGGVDCVEGRVHALDAKNDIVLFKNQNGAIYDPCTVDQLTRVWQEGDFVRVRCGAHQRRSGSVMTVNSCLGLVELFDLNRLESNRISKQWQDGRLFWVRACDVDFNHAGDVITFGVPASARKTNLLLLPQSVEQRVPYSTTFAPPHTAGVAHTLTAEDDEERLHPDVARHYIGLNVSYVAKGSLKGFRGTVVGVYNSGARELRLRSVEDEWTQKLRSLAQDYYPAVPMNDSVLNNLKIRGRDALAQADNDHEGLLLTLRRTGGADVVQDVPIEKVVHHWTMVPLLNTRAMPHEVLRGHQHLITPELKFAAFPPQSPPPRARTPCPSPSSPPFEVPPELEGETTGEWICVPGISYKRLDVVVQGVADEPALSAKVREMEGRRGYLLLDRGVPARDTSKIFSRSRKADKIDVYGLTVGGTKHPIDRRYLRPCRTGLDGRTLAEMVRRVVVVGADVGGDSSRRGCYGETDPLVAHSSCPNTVAVRFSFDQYSIFHFSSLCLSENVRVAAPHGVFDIFNPK</sequence>
<feature type="compositionally biased region" description="Acidic residues" evidence="1">
    <location>
        <begin position="113"/>
        <end position="129"/>
    </location>
</feature>
<dbReference type="EMBL" id="JAWWNJ010000089">
    <property type="protein sequence ID" value="KAK7000263.1"/>
    <property type="molecule type" value="Genomic_DNA"/>
</dbReference>
<feature type="compositionally biased region" description="Polar residues" evidence="1">
    <location>
        <begin position="1"/>
        <end position="15"/>
    </location>
</feature>
<comment type="caution">
    <text evidence="2">The sequence shown here is derived from an EMBL/GenBank/DDBJ whole genome shotgun (WGS) entry which is preliminary data.</text>
</comment>
<proteinExistence type="predicted"/>